<organism evidence="1 2">
    <name type="scientific">Dothidotthia symphoricarpi CBS 119687</name>
    <dbReference type="NCBI Taxonomy" id="1392245"/>
    <lineage>
        <taxon>Eukaryota</taxon>
        <taxon>Fungi</taxon>
        <taxon>Dikarya</taxon>
        <taxon>Ascomycota</taxon>
        <taxon>Pezizomycotina</taxon>
        <taxon>Dothideomycetes</taxon>
        <taxon>Pleosporomycetidae</taxon>
        <taxon>Pleosporales</taxon>
        <taxon>Dothidotthiaceae</taxon>
        <taxon>Dothidotthia</taxon>
    </lineage>
</organism>
<evidence type="ECO:0000313" key="2">
    <source>
        <dbReference type="Proteomes" id="UP000799771"/>
    </source>
</evidence>
<evidence type="ECO:0000313" key="1">
    <source>
        <dbReference type="EMBL" id="KAF2129905.1"/>
    </source>
</evidence>
<dbReference type="AlphaFoldDB" id="A0A6A6AFL3"/>
<name>A0A6A6AFL3_9PLEO</name>
<dbReference type="GeneID" id="54403096"/>
<gene>
    <name evidence="1" type="ORF">P153DRAFT_226615</name>
</gene>
<dbReference type="EMBL" id="ML977505">
    <property type="protein sequence ID" value="KAF2129905.1"/>
    <property type="molecule type" value="Genomic_DNA"/>
</dbReference>
<reference evidence="1" key="1">
    <citation type="journal article" date="2020" name="Stud. Mycol.">
        <title>101 Dothideomycetes genomes: a test case for predicting lifestyles and emergence of pathogens.</title>
        <authorList>
            <person name="Haridas S."/>
            <person name="Albert R."/>
            <person name="Binder M."/>
            <person name="Bloem J."/>
            <person name="Labutti K."/>
            <person name="Salamov A."/>
            <person name="Andreopoulos B."/>
            <person name="Baker S."/>
            <person name="Barry K."/>
            <person name="Bills G."/>
            <person name="Bluhm B."/>
            <person name="Cannon C."/>
            <person name="Castanera R."/>
            <person name="Culley D."/>
            <person name="Daum C."/>
            <person name="Ezra D."/>
            <person name="Gonzalez J."/>
            <person name="Henrissat B."/>
            <person name="Kuo A."/>
            <person name="Liang C."/>
            <person name="Lipzen A."/>
            <person name="Lutzoni F."/>
            <person name="Magnuson J."/>
            <person name="Mondo S."/>
            <person name="Nolan M."/>
            <person name="Ohm R."/>
            <person name="Pangilinan J."/>
            <person name="Park H.-J."/>
            <person name="Ramirez L."/>
            <person name="Alfaro M."/>
            <person name="Sun H."/>
            <person name="Tritt A."/>
            <person name="Yoshinaga Y."/>
            <person name="Zwiers L.-H."/>
            <person name="Turgeon B."/>
            <person name="Goodwin S."/>
            <person name="Spatafora J."/>
            <person name="Crous P."/>
            <person name="Grigoriev I."/>
        </authorList>
    </citation>
    <scope>NUCLEOTIDE SEQUENCE</scope>
    <source>
        <strain evidence="1">CBS 119687</strain>
    </source>
</reference>
<accession>A0A6A6AFL3</accession>
<dbReference type="RefSeq" id="XP_033524292.1">
    <property type="nucleotide sequence ID" value="XM_033662664.1"/>
</dbReference>
<sequence length="228" mass="26649">MPETCTDARHEMDHLLLKNGANSFYPLDRLRDHFTPEKVKQILTCSCKTCREDVRLFGNQTDPETYVKEIVGEGFDPYDSRKTLFSVFGLLISVEHPLFIIGFADRDCSDFKLESWATDATLFSRETLQRYTGSYKTDARKFEWFATKFEDSIRRFAVPHMDSGKFVHYDASVILPFVKEREIGKRKEEDGHWTSEGANGKVFAFKIHPEYCKFRVSLTHRSHYYGQR</sequence>
<dbReference type="OrthoDB" id="248923at2759"/>
<keyword evidence="2" id="KW-1185">Reference proteome</keyword>
<proteinExistence type="predicted"/>
<protein>
    <submittedName>
        <fullName evidence="1">Uncharacterized protein</fullName>
    </submittedName>
</protein>
<dbReference type="Proteomes" id="UP000799771">
    <property type="component" value="Unassembled WGS sequence"/>
</dbReference>